<comment type="subcellular location">
    <subcellularLocation>
        <location evidence="1">Cell membrane</location>
        <topology evidence="1">Multi-pass membrane protein</topology>
    </subcellularLocation>
</comment>
<dbReference type="Pfam" id="PF00001">
    <property type="entry name" value="7tm_1"/>
    <property type="match status" value="1"/>
</dbReference>
<dbReference type="Gene3D" id="1.20.1070.10">
    <property type="entry name" value="Rhodopsin 7-helix transmembrane proteins"/>
    <property type="match status" value="1"/>
</dbReference>
<dbReference type="PROSITE" id="PS00237">
    <property type="entry name" value="G_PROTEIN_RECEP_F1_1"/>
    <property type="match status" value="1"/>
</dbReference>
<dbReference type="PRINTS" id="PR00237">
    <property type="entry name" value="GPCRRHODOPSN"/>
</dbReference>
<organism evidence="14">
    <name type="scientific">Branchiostoma floridae</name>
    <name type="common">Florida lancelet</name>
    <name type="synonym">Amphioxus</name>
    <dbReference type="NCBI Taxonomy" id="7739"/>
    <lineage>
        <taxon>Eukaryota</taxon>
        <taxon>Metazoa</taxon>
        <taxon>Chordata</taxon>
        <taxon>Cephalochordata</taxon>
        <taxon>Leptocardii</taxon>
        <taxon>Amphioxiformes</taxon>
        <taxon>Branchiostomatidae</taxon>
        <taxon>Branchiostoma</taxon>
    </lineage>
</organism>
<feature type="transmembrane region" description="Helical" evidence="12">
    <location>
        <begin position="409"/>
        <end position="430"/>
    </location>
</feature>
<feature type="transmembrane region" description="Helical" evidence="12">
    <location>
        <begin position="57"/>
        <end position="81"/>
    </location>
</feature>
<keyword evidence="3 10" id="KW-0812">Transmembrane</keyword>
<comment type="similarity">
    <text evidence="10">Belongs to the G-protein coupled receptor 1 family.</text>
</comment>
<evidence type="ECO:0000256" key="7">
    <source>
        <dbReference type="ARBA" id="ARBA00023170"/>
    </source>
</evidence>
<dbReference type="InterPro" id="IPR017452">
    <property type="entry name" value="GPCR_Rhodpsn_7TM"/>
</dbReference>
<dbReference type="SUPFAM" id="SSF81321">
    <property type="entry name" value="Family A G protein-coupled receptor-like"/>
    <property type="match status" value="1"/>
</dbReference>
<feature type="transmembrane region" description="Helical" evidence="12">
    <location>
        <begin position="131"/>
        <end position="152"/>
    </location>
</feature>
<dbReference type="PANTHER" id="PTHR24248:SF174">
    <property type="entry name" value="TYRAMINE_OCTOPAMINE RECEPTOR"/>
    <property type="match status" value="1"/>
</dbReference>
<reference evidence="14" key="1">
    <citation type="submission" date="2006-08" db="EMBL/GenBank/DDBJ databases">
        <title>Eleven new putative aminergic G-protein coupled receptors from Amphioxus (Branchiostoma floridae): Identification, sequence analysis and phylogenetic relationship.</title>
        <authorList>
            <person name="Burman C."/>
            <person name="Maqueira B."/>
            <person name="Coadwell J."/>
            <person name="Evans P.D."/>
        </authorList>
    </citation>
    <scope>NUCLEOTIDE SEQUENCE</scope>
</reference>
<evidence type="ECO:0000259" key="13">
    <source>
        <dbReference type="PROSITE" id="PS50262"/>
    </source>
</evidence>
<keyword evidence="7 10" id="KW-0675">Receptor</keyword>
<keyword evidence="5 10" id="KW-0297">G-protein coupled receptor</keyword>
<dbReference type="AlphaFoldDB" id="A0PF31"/>
<keyword evidence="4 12" id="KW-1133">Transmembrane helix</keyword>
<dbReference type="GO" id="GO:0004930">
    <property type="term" value="F:G protein-coupled receptor activity"/>
    <property type="evidence" value="ECO:0007669"/>
    <property type="project" value="UniProtKB-KW"/>
</dbReference>
<feature type="transmembrane region" description="Helical" evidence="12">
    <location>
        <begin position="214"/>
        <end position="239"/>
    </location>
</feature>
<dbReference type="GO" id="GO:0005886">
    <property type="term" value="C:plasma membrane"/>
    <property type="evidence" value="ECO:0007669"/>
    <property type="project" value="UniProtKB-SubCell"/>
</dbReference>
<evidence type="ECO:0000256" key="11">
    <source>
        <dbReference type="SAM" id="MobiDB-lite"/>
    </source>
</evidence>
<evidence type="ECO:0000256" key="12">
    <source>
        <dbReference type="SAM" id="Phobius"/>
    </source>
</evidence>
<dbReference type="PROSITE" id="PS50262">
    <property type="entry name" value="G_PROTEIN_RECEP_F1_2"/>
    <property type="match status" value="1"/>
</dbReference>
<keyword evidence="6 12" id="KW-0472">Membrane</keyword>
<sequence length="452" mass="49773">MDSQSNVTFPSNVSAMVLNDTTNCSGCPAMNAAIRNNHTATNITQTGAFPYSLGGGIAVGFTVSSVMFLIIVGNILVCVAVGIEKKLQIHQNFFLVSLAASDIMLGVMIMPFSLVYEIMGYWVFGQVWCDMWLALDVFFCTASIFNLCLIAIERHRCVTNPTASMGGSKRRQLYLIVGAYIAAAAVSLPPLFGWKEVQQPKGGLPQCPLRVNPGYVLFSITMSFYIPLAVMIIAYVRLFQATRAQFRKKLGAPRQDTSATSTPTVTPSCSRNNLTQITTIAPSGPVSWSSKKPNKLQFHMKLNEPIGTTNAGISQVNGTPEKAATATNPIPPQPSPLKAADVNKHKDKKDPAGLRIRHSRARHVQSKERRFTLIIGLVMGAFIICWYPFFQLYPIKVLCKTCHVPDELFGFWFWVGYCNSALNPIIYTVFNVDFRKVVVRILTCGKRGASRP</sequence>
<evidence type="ECO:0000256" key="6">
    <source>
        <dbReference type="ARBA" id="ARBA00023136"/>
    </source>
</evidence>
<keyword evidence="9 10" id="KW-0807">Transducer</keyword>
<evidence type="ECO:0000256" key="9">
    <source>
        <dbReference type="ARBA" id="ARBA00023224"/>
    </source>
</evidence>
<name>A0PF31_BRAFL</name>
<proteinExistence type="inferred from homology"/>
<keyword evidence="2" id="KW-1003">Cell membrane</keyword>
<feature type="compositionally biased region" description="Low complexity" evidence="11">
    <location>
        <begin position="257"/>
        <end position="270"/>
    </location>
</feature>
<evidence type="ECO:0000256" key="8">
    <source>
        <dbReference type="ARBA" id="ARBA00023180"/>
    </source>
</evidence>
<evidence type="ECO:0000256" key="5">
    <source>
        <dbReference type="ARBA" id="ARBA00023040"/>
    </source>
</evidence>
<evidence type="ECO:0000313" key="14">
    <source>
        <dbReference type="EMBL" id="CAL36769.1"/>
    </source>
</evidence>
<dbReference type="PANTHER" id="PTHR24248">
    <property type="entry name" value="ADRENERGIC RECEPTOR-RELATED G-PROTEIN COUPLED RECEPTOR"/>
    <property type="match status" value="1"/>
</dbReference>
<dbReference type="InterPro" id="IPR000276">
    <property type="entry name" value="GPCR_Rhodpsn"/>
</dbReference>
<feature type="transmembrane region" description="Helical" evidence="12">
    <location>
        <begin position="93"/>
        <end position="119"/>
    </location>
</feature>
<dbReference type="EMBL" id="AM396595">
    <property type="protein sequence ID" value="CAL36769.1"/>
    <property type="molecule type" value="Genomic_DNA"/>
</dbReference>
<evidence type="ECO:0000256" key="4">
    <source>
        <dbReference type="ARBA" id="ARBA00022989"/>
    </source>
</evidence>
<feature type="domain" description="G-protein coupled receptors family 1 profile" evidence="13">
    <location>
        <begin position="73"/>
        <end position="427"/>
    </location>
</feature>
<feature type="region of interest" description="Disordered" evidence="11">
    <location>
        <begin position="321"/>
        <end position="343"/>
    </location>
</feature>
<evidence type="ECO:0000256" key="2">
    <source>
        <dbReference type="ARBA" id="ARBA00022475"/>
    </source>
</evidence>
<accession>A0PF31</accession>
<evidence type="ECO:0000256" key="3">
    <source>
        <dbReference type="ARBA" id="ARBA00022692"/>
    </source>
</evidence>
<gene>
    <name evidence="14" type="primary">AmphiAmR9</name>
</gene>
<protein>
    <submittedName>
        <fullName evidence="14">Predicted novel alpha-adrenergic-like G-protein coupled receptor</fullName>
    </submittedName>
</protein>
<evidence type="ECO:0000256" key="10">
    <source>
        <dbReference type="RuleBase" id="RU000688"/>
    </source>
</evidence>
<evidence type="ECO:0000256" key="1">
    <source>
        <dbReference type="ARBA" id="ARBA00004651"/>
    </source>
</evidence>
<feature type="transmembrane region" description="Helical" evidence="12">
    <location>
        <begin position="371"/>
        <end position="389"/>
    </location>
</feature>
<keyword evidence="8" id="KW-0325">Glycoprotein</keyword>
<feature type="transmembrane region" description="Helical" evidence="12">
    <location>
        <begin position="173"/>
        <end position="194"/>
    </location>
</feature>
<feature type="region of interest" description="Disordered" evidence="11">
    <location>
        <begin position="250"/>
        <end position="270"/>
    </location>
</feature>
<dbReference type="CDD" id="cd15059">
    <property type="entry name" value="7tmA_alpha2_AR"/>
    <property type="match status" value="1"/>
</dbReference>